<proteinExistence type="inferred from homology"/>
<keyword evidence="5" id="KW-1185">Reference proteome</keyword>
<evidence type="ECO:0000256" key="2">
    <source>
        <dbReference type="ARBA" id="ARBA00022729"/>
    </source>
</evidence>
<organism evidence="4 5">
    <name type="scientific">Thalassococcus arenae</name>
    <dbReference type="NCBI Taxonomy" id="2851652"/>
    <lineage>
        <taxon>Bacteria</taxon>
        <taxon>Pseudomonadati</taxon>
        <taxon>Pseudomonadota</taxon>
        <taxon>Alphaproteobacteria</taxon>
        <taxon>Rhodobacterales</taxon>
        <taxon>Roseobacteraceae</taxon>
        <taxon>Thalassococcus</taxon>
    </lineage>
</organism>
<evidence type="ECO:0000256" key="3">
    <source>
        <dbReference type="SAM" id="SignalP"/>
    </source>
</evidence>
<dbReference type="PROSITE" id="PS51257">
    <property type="entry name" value="PROKAR_LIPOPROTEIN"/>
    <property type="match status" value="1"/>
</dbReference>
<sequence length="250" mass="26860">MRLRLATIALCCAALASGCSTPGPGQAPDGIWDPNEAANRRVHAFNRSVDERLFRGAGTGLTDAVPEGVMRNVSNFADTASLPQTVLNQVLQGRLGDATRNTLRFTINATLGFGGLADVAGDLGLPRDDSDFGETLHVWGLPEGAYLELPLLGPSTERDAVGMAVDFATNPLRAILSPESRRWTTAARIVDRVGERGQFSDTVDSLLYDSADSYAQLRLIYLQNRRFELGDESAGADAYIDPEALDTEGF</sequence>
<dbReference type="InterPro" id="IPR007428">
    <property type="entry name" value="MlaA"/>
</dbReference>
<dbReference type="PANTHER" id="PTHR30035">
    <property type="entry name" value="LIPOPROTEIN VACJ-RELATED"/>
    <property type="match status" value="1"/>
</dbReference>
<accession>A0ABS6N4J6</accession>
<evidence type="ECO:0000313" key="4">
    <source>
        <dbReference type="EMBL" id="MBV2358947.1"/>
    </source>
</evidence>
<keyword evidence="4" id="KW-0449">Lipoprotein</keyword>
<keyword evidence="2 3" id="KW-0732">Signal</keyword>
<dbReference type="PANTHER" id="PTHR30035:SF3">
    <property type="entry name" value="INTERMEMBRANE PHOSPHOLIPID TRANSPORT SYSTEM LIPOPROTEIN MLAA"/>
    <property type="match status" value="1"/>
</dbReference>
<evidence type="ECO:0000313" key="5">
    <source>
        <dbReference type="Proteomes" id="UP001166293"/>
    </source>
</evidence>
<evidence type="ECO:0000256" key="1">
    <source>
        <dbReference type="ARBA" id="ARBA00010634"/>
    </source>
</evidence>
<gene>
    <name evidence="4" type="ORF">KUH32_04100</name>
</gene>
<dbReference type="Proteomes" id="UP001166293">
    <property type="component" value="Unassembled WGS sequence"/>
</dbReference>
<protein>
    <submittedName>
        <fullName evidence="4">VacJ family lipoprotein</fullName>
    </submittedName>
</protein>
<reference evidence="4" key="1">
    <citation type="submission" date="2021-06" db="EMBL/GenBank/DDBJ databases">
        <title>Thalassococcus sp. CAU 1522 isolated from sea sand, Republic of Korea.</title>
        <authorList>
            <person name="Kim W."/>
        </authorList>
    </citation>
    <scope>NUCLEOTIDE SEQUENCE</scope>
    <source>
        <strain evidence="4">CAU 1522</strain>
    </source>
</reference>
<dbReference type="RefSeq" id="WP_217776789.1">
    <property type="nucleotide sequence ID" value="NZ_JAHRWL010000001.1"/>
</dbReference>
<feature type="chain" id="PRO_5047252180" evidence="3">
    <location>
        <begin position="28"/>
        <end position="250"/>
    </location>
</feature>
<dbReference type="EMBL" id="JAHRWL010000001">
    <property type="protein sequence ID" value="MBV2358947.1"/>
    <property type="molecule type" value="Genomic_DNA"/>
</dbReference>
<name>A0ABS6N4J6_9RHOB</name>
<dbReference type="Pfam" id="PF04333">
    <property type="entry name" value="MlaA"/>
    <property type="match status" value="1"/>
</dbReference>
<comment type="similarity">
    <text evidence="1">Belongs to the MlaA family.</text>
</comment>
<feature type="signal peptide" evidence="3">
    <location>
        <begin position="1"/>
        <end position="27"/>
    </location>
</feature>
<comment type="caution">
    <text evidence="4">The sequence shown here is derived from an EMBL/GenBank/DDBJ whole genome shotgun (WGS) entry which is preliminary data.</text>
</comment>